<dbReference type="AlphaFoldDB" id="A0A6J4PMT0"/>
<evidence type="ECO:0000259" key="1">
    <source>
        <dbReference type="Pfam" id="PF02698"/>
    </source>
</evidence>
<dbReference type="PANTHER" id="PTHR30336">
    <property type="entry name" value="INNER MEMBRANE PROTEIN, PROBABLE PERMEASE"/>
    <property type="match status" value="1"/>
</dbReference>
<proteinExistence type="predicted"/>
<organism evidence="2">
    <name type="scientific">uncultured Rubrobacteraceae bacterium</name>
    <dbReference type="NCBI Taxonomy" id="349277"/>
    <lineage>
        <taxon>Bacteria</taxon>
        <taxon>Bacillati</taxon>
        <taxon>Actinomycetota</taxon>
        <taxon>Rubrobacteria</taxon>
        <taxon>Rubrobacterales</taxon>
        <taxon>Rubrobacteraceae</taxon>
        <taxon>environmental samples</taxon>
    </lineage>
</organism>
<reference evidence="2" key="1">
    <citation type="submission" date="2020-02" db="EMBL/GenBank/DDBJ databases">
        <authorList>
            <person name="Meier V. D."/>
        </authorList>
    </citation>
    <scope>NUCLEOTIDE SEQUENCE</scope>
    <source>
        <strain evidence="2">AVDCRST_MAG55</strain>
    </source>
</reference>
<dbReference type="EMBL" id="CADCUZ010000089">
    <property type="protein sequence ID" value="CAA9420381.1"/>
    <property type="molecule type" value="Genomic_DNA"/>
</dbReference>
<dbReference type="Gene3D" id="3.40.50.620">
    <property type="entry name" value="HUPs"/>
    <property type="match status" value="1"/>
</dbReference>
<dbReference type="InterPro" id="IPR051599">
    <property type="entry name" value="Cell_Envelope_Assoc"/>
</dbReference>
<dbReference type="InterPro" id="IPR014729">
    <property type="entry name" value="Rossmann-like_a/b/a_fold"/>
</dbReference>
<dbReference type="GO" id="GO:0005886">
    <property type="term" value="C:plasma membrane"/>
    <property type="evidence" value="ECO:0007669"/>
    <property type="project" value="TreeGrafter"/>
</dbReference>
<dbReference type="PANTHER" id="PTHR30336:SF20">
    <property type="entry name" value="DUF218 DOMAIN-CONTAINING PROTEIN"/>
    <property type="match status" value="1"/>
</dbReference>
<dbReference type="CDD" id="cd06259">
    <property type="entry name" value="YdcF-like"/>
    <property type="match status" value="1"/>
</dbReference>
<feature type="domain" description="DUF218" evidence="1">
    <location>
        <begin position="37"/>
        <end position="161"/>
    </location>
</feature>
<name>A0A6J4PMT0_9ACTN</name>
<dbReference type="InterPro" id="IPR003848">
    <property type="entry name" value="DUF218"/>
</dbReference>
<gene>
    <name evidence="2" type="ORF">AVDCRST_MAG55-1943</name>
</gene>
<sequence>MTGRQPGGVLGRLRDLLAVYRGGTPQGAGPESERVSVAVVLGTQVLAGGRPSRTLEARVRHAARVYAGGGIDRLVVTGGLGKHPPTEAEVMARILRAEEIPDEAILAEDKAESTWDSARFVAEILAKKGVRQVLVVTDPLHCVRTAAAFESAGLIARSEPVYSSPMWRDPWLRGGQLVRESGALIWYRVRHGVGARSRRKPWGRWPSSRRP</sequence>
<evidence type="ECO:0000313" key="2">
    <source>
        <dbReference type="EMBL" id="CAA9420381.1"/>
    </source>
</evidence>
<accession>A0A6J4PMT0</accession>
<protein>
    <recommendedName>
        <fullName evidence="1">DUF218 domain-containing protein</fullName>
    </recommendedName>
</protein>
<dbReference type="Pfam" id="PF02698">
    <property type="entry name" value="DUF218"/>
    <property type="match status" value="1"/>
</dbReference>